<dbReference type="GeneID" id="92080007"/>
<dbReference type="RefSeq" id="XP_066696436.1">
    <property type="nucleotide sequence ID" value="XM_066846945.1"/>
</dbReference>
<accession>A0ABR1Q384</accession>
<dbReference type="InterPro" id="IPR010730">
    <property type="entry name" value="HET"/>
</dbReference>
<evidence type="ECO:0000313" key="3">
    <source>
        <dbReference type="EMBL" id="KAK7946402.1"/>
    </source>
</evidence>
<evidence type="ECO:0000313" key="4">
    <source>
        <dbReference type="Proteomes" id="UP001391051"/>
    </source>
</evidence>
<evidence type="ECO:0000259" key="2">
    <source>
        <dbReference type="Pfam" id="PF06985"/>
    </source>
</evidence>
<dbReference type="PANTHER" id="PTHR33112:SF8">
    <property type="entry name" value="HETEROKARYON INCOMPATIBILITY DOMAIN-CONTAINING PROTEIN"/>
    <property type="match status" value="1"/>
</dbReference>
<feature type="domain" description="Heterokaryon incompatibility" evidence="2">
    <location>
        <begin position="173"/>
        <end position="289"/>
    </location>
</feature>
<comment type="caution">
    <text evidence="3">The sequence shown here is derived from an EMBL/GenBank/DDBJ whole genome shotgun (WGS) entry which is preliminary data.</text>
</comment>
<organism evidence="3 4">
    <name type="scientific">Apiospora aurea</name>
    <dbReference type="NCBI Taxonomy" id="335848"/>
    <lineage>
        <taxon>Eukaryota</taxon>
        <taxon>Fungi</taxon>
        <taxon>Dikarya</taxon>
        <taxon>Ascomycota</taxon>
        <taxon>Pezizomycotina</taxon>
        <taxon>Sordariomycetes</taxon>
        <taxon>Xylariomycetidae</taxon>
        <taxon>Amphisphaeriales</taxon>
        <taxon>Apiosporaceae</taxon>
        <taxon>Apiospora</taxon>
    </lineage>
</organism>
<sequence length="745" mass="83048">MANTAVTVSIGEQEPISDSGLTIEELLSWHSTYMSESCETSVHETVDADKLNYEQTEPLVQELAGSVQVVDGLCAQCQHLMENWPDPLDEFTNFGRTLNTLKLEAAARSGCKLFKFGEAESLDMAKRWLRDCLESHTSCRSVGKHGAPTRLLWIGDENSRLVLTKEMEHSPPYVTLSYCWGLEPFAMLTSETFNAFLNAVPVPELPPTVRDAIHIARQLGLSYIWIDSLCIIQRHKMDWQREAGQMRSVYGGSQVTIAASSAKNAYEGFLKRPVHRRLYTWADILETQPDSTTLADRAWCFQERLLSARTLYCSRRGLFWECRSTIGSEFIPVEIPYMAKTDLVLPEDTRWGWHDVVRQYSKTRLTYSSDRLPALSGLATRQAEQRAKQSANQYLAGMWRKSLDEQLLWKRDEKLKERPAWQAPTWSWASIDGQVLPEPDASIFYRVKWYIRVLGVWTTLAGPDPHGAVTGGELTVGCASVHCGTLDDTSERVYVDWSGAGPVRDESIQIQVSMDCASEEAVRNPATVYLLPVAVSDARRDSYVAGLILQRCGSERGRFRRIGYFNSDHLRRYSSDPGTDESGLESEYPADDEDLRQELVLETAMEVCCERMEDMDHRERPYKIIIDMPHAVQTGKIDPALKSGPQRTHDGSPKAPPSPHRHSPHTADVVGVRRRLRVVGGVAGFVKGGLPESKGACGGLGGGGQGLADCEGADDAGASKGSELHLVGPVWQWNGSVNLTFGSRF</sequence>
<dbReference type="EMBL" id="JAQQWE010000007">
    <property type="protein sequence ID" value="KAK7946402.1"/>
    <property type="molecule type" value="Genomic_DNA"/>
</dbReference>
<feature type="region of interest" description="Disordered" evidence="1">
    <location>
        <begin position="636"/>
        <end position="667"/>
    </location>
</feature>
<protein>
    <recommendedName>
        <fullName evidence="2">Heterokaryon incompatibility domain-containing protein</fullName>
    </recommendedName>
</protein>
<reference evidence="3 4" key="1">
    <citation type="submission" date="2023-01" db="EMBL/GenBank/DDBJ databases">
        <title>Analysis of 21 Apiospora genomes using comparative genomics revels a genus with tremendous synthesis potential of carbohydrate active enzymes and secondary metabolites.</title>
        <authorList>
            <person name="Sorensen T."/>
        </authorList>
    </citation>
    <scope>NUCLEOTIDE SEQUENCE [LARGE SCALE GENOMIC DNA]</scope>
    <source>
        <strain evidence="3 4">CBS 24483</strain>
    </source>
</reference>
<name>A0ABR1Q384_9PEZI</name>
<feature type="compositionally biased region" description="Acidic residues" evidence="1">
    <location>
        <begin position="578"/>
        <end position="593"/>
    </location>
</feature>
<proteinExistence type="predicted"/>
<dbReference type="PANTHER" id="PTHR33112">
    <property type="entry name" value="DOMAIN PROTEIN, PUTATIVE-RELATED"/>
    <property type="match status" value="1"/>
</dbReference>
<evidence type="ECO:0000256" key="1">
    <source>
        <dbReference type="SAM" id="MobiDB-lite"/>
    </source>
</evidence>
<gene>
    <name evidence="3" type="ORF">PG986_010723</name>
</gene>
<dbReference type="Proteomes" id="UP001391051">
    <property type="component" value="Unassembled WGS sequence"/>
</dbReference>
<feature type="region of interest" description="Disordered" evidence="1">
    <location>
        <begin position="570"/>
        <end position="593"/>
    </location>
</feature>
<dbReference type="Pfam" id="PF06985">
    <property type="entry name" value="HET"/>
    <property type="match status" value="1"/>
</dbReference>
<keyword evidence="4" id="KW-1185">Reference proteome</keyword>